<dbReference type="OrthoDB" id="3318844at2"/>
<reference evidence="2 3" key="1">
    <citation type="submission" date="2017-01" db="EMBL/GenBank/DDBJ databases">
        <authorList>
            <person name="Mah S.A."/>
            <person name="Swanson W.J."/>
            <person name="Moy G.W."/>
            <person name="Vacquier V.D."/>
        </authorList>
    </citation>
    <scope>NUCLEOTIDE SEQUENCE [LARGE SCALE GENOMIC DNA]</scope>
    <source>
        <strain evidence="2 3">DSM 45758</strain>
    </source>
</reference>
<protein>
    <submittedName>
        <fullName evidence="2">Uncharacterized protein</fullName>
    </submittedName>
</protein>
<evidence type="ECO:0000256" key="1">
    <source>
        <dbReference type="SAM" id="MobiDB-lite"/>
    </source>
</evidence>
<organism evidence="2 3">
    <name type="scientific">Micromonospora avicenniae</name>
    <dbReference type="NCBI Taxonomy" id="1198245"/>
    <lineage>
        <taxon>Bacteria</taxon>
        <taxon>Bacillati</taxon>
        <taxon>Actinomycetota</taxon>
        <taxon>Actinomycetes</taxon>
        <taxon>Micromonosporales</taxon>
        <taxon>Micromonosporaceae</taxon>
        <taxon>Micromonospora</taxon>
    </lineage>
</organism>
<dbReference type="STRING" id="1198245.SAMN05444858_12122"/>
<proteinExistence type="predicted"/>
<gene>
    <name evidence="2" type="ORF">SAMN05444858_12122</name>
</gene>
<sequence>MAITTSGGCYTVGEMLDAAKDRGQLNGTQIFGLDIAEKVIFEHYVTITNQAAFLQAVLDQRDWPDHGGKRNYSEMLAARNKHVTVEQLMAERMQWPDIVTHDGVSAPPIAALLNSLILSPAAGAGPAAPKPALPRGRHEFYEIKPDSDTGRQRGLAKLENITRVYRKYRLPYRPGDYYPPYGKEVKIPLPVNRLFVVLCGTLLARHGFKAIRMALQVRREVRGLLLYKICVEMDSDDGSRRKVLVKALAKHIMAAYVYCLAPERFKDLQLELGDTSYEGDAVPRIKCRFDVIDQLRPFQSGIEEAMFQRGLVLPGEEWLLVCDEAAHRQLVPLPGPNVDTLWEQFRKQAEAWAELLGGRRGVAMLRQDVLVKVEEMARMANMAVPGLKEFANAVIRWINEHPYLAVTLVVVPVVVTGGLAVAIDAGLLAGGALAAAELSGGELVGANMIGGLGRTALPQLVVEAGSGPQVALATASRGAALTFQDVALAQVGGAGGAANTTSNVVPLLTTAMRAAAPVARAAAAAAGGIAVMTFSTQAYAATSAPPPAPPAEAQPEQPQTTVKAPDPKHLIAEVSSGVYVVRAMAAHRGSRDPVKGDLINIHDYGQTRNHQDLFRSPEPPPPLKVRYLGRITVR</sequence>
<name>A0A1N7E6X9_9ACTN</name>
<dbReference type="RefSeq" id="WP_076473211.1">
    <property type="nucleotide sequence ID" value="NZ_FTNF01000021.1"/>
</dbReference>
<evidence type="ECO:0000313" key="2">
    <source>
        <dbReference type="EMBL" id="SIR83766.1"/>
    </source>
</evidence>
<dbReference type="Proteomes" id="UP000186004">
    <property type="component" value="Unassembled WGS sequence"/>
</dbReference>
<feature type="region of interest" description="Disordered" evidence="1">
    <location>
        <begin position="541"/>
        <end position="563"/>
    </location>
</feature>
<dbReference type="EMBL" id="FTNF01000021">
    <property type="protein sequence ID" value="SIR83766.1"/>
    <property type="molecule type" value="Genomic_DNA"/>
</dbReference>
<keyword evidence="3" id="KW-1185">Reference proteome</keyword>
<dbReference type="AlphaFoldDB" id="A0A1N7E6X9"/>
<accession>A0A1N7E6X9</accession>
<evidence type="ECO:0000313" key="3">
    <source>
        <dbReference type="Proteomes" id="UP000186004"/>
    </source>
</evidence>